<dbReference type="Proteomes" id="UP000036681">
    <property type="component" value="Unplaced"/>
</dbReference>
<evidence type="ECO:0000256" key="1">
    <source>
        <dbReference type="ARBA" id="ARBA00010520"/>
    </source>
</evidence>
<proteinExistence type="inferred from homology"/>
<dbReference type="GO" id="GO:0005737">
    <property type="term" value="C:cytoplasm"/>
    <property type="evidence" value="ECO:0007669"/>
    <property type="project" value="UniProtKB-SubCell"/>
</dbReference>
<dbReference type="GO" id="GO:0051301">
    <property type="term" value="P:cell division"/>
    <property type="evidence" value="ECO:0007669"/>
    <property type="project" value="UniProtKB-KW"/>
</dbReference>
<keyword evidence="2 4" id="KW-0498">Mitosis</keyword>
<comment type="similarity">
    <text evidence="1 4">Belongs to the endosulfine family.</text>
</comment>
<reference evidence="7" key="1">
    <citation type="submission" date="2017-02" db="UniProtKB">
        <authorList>
            <consortium name="WormBaseParasite"/>
        </authorList>
    </citation>
    <scope>IDENTIFICATION</scope>
</reference>
<dbReference type="PANTHER" id="PTHR10358:SF6">
    <property type="entry name" value="ENDOSULFINE, ISOFORM A"/>
    <property type="match status" value="1"/>
</dbReference>
<protein>
    <submittedName>
        <fullName evidence="7">cAMP regulated phosphoprotein 19</fullName>
    </submittedName>
</protein>
<evidence type="ECO:0000313" key="6">
    <source>
        <dbReference type="Proteomes" id="UP000036681"/>
    </source>
</evidence>
<keyword evidence="4" id="KW-0132">Cell division</keyword>
<name>A0A0M3HNQ0_ASCLU</name>
<evidence type="ECO:0000256" key="2">
    <source>
        <dbReference type="ARBA" id="ARBA00022776"/>
    </source>
</evidence>
<dbReference type="Pfam" id="PF04667">
    <property type="entry name" value="Endosulfine"/>
    <property type="match status" value="1"/>
</dbReference>
<keyword evidence="6" id="KW-1185">Reference proteome</keyword>
<keyword evidence="4" id="KW-0131">Cell cycle</keyword>
<dbReference type="InterPro" id="IPR006760">
    <property type="entry name" value="Endosulphine"/>
</dbReference>
<dbReference type="GO" id="GO:0004864">
    <property type="term" value="F:protein phosphatase inhibitor activity"/>
    <property type="evidence" value="ECO:0007669"/>
    <property type="project" value="UniProtKB-KW"/>
</dbReference>
<dbReference type="PANTHER" id="PTHR10358">
    <property type="entry name" value="ENDOSULFINE"/>
    <property type="match status" value="1"/>
</dbReference>
<evidence type="ECO:0000256" key="5">
    <source>
        <dbReference type="SAM" id="MobiDB-lite"/>
    </source>
</evidence>
<keyword evidence="3 4" id="KW-0650">Protein phosphatase inhibitor</keyword>
<dbReference type="WBParaSite" id="ALUE_0000336001-mRNA-1">
    <property type="protein sequence ID" value="ALUE_0000336001-mRNA-1"/>
    <property type="gene ID" value="ALUE_0000336001"/>
</dbReference>
<dbReference type="AlphaFoldDB" id="A0A0M3HNQ0"/>
<evidence type="ECO:0000256" key="3">
    <source>
        <dbReference type="ARBA" id="ARBA00023272"/>
    </source>
</evidence>
<evidence type="ECO:0000313" key="7">
    <source>
        <dbReference type="WBParaSite" id="ALUE_0000336001-mRNA-1"/>
    </source>
</evidence>
<evidence type="ECO:0000256" key="4">
    <source>
        <dbReference type="RuleBase" id="RU363120"/>
    </source>
</evidence>
<sequence>THYTVHARAHTVRISGTGVGSLLREKWRSGLSSTVVRRLTMRGEVREDLKGAGQLAAEGLSVEKQQEQLLMNKLASNGRLPAKPQSAFLQRKLQQQRKFFDSGDYAMNKDKAKHPPPGPLPSASETALNVDVPMADESLQIPRPDTVPQRKASIIYPSVHSKLSPQPHVHHSSHDDVLPEP</sequence>
<comment type="function">
    <text evidence="4">Protein phosphatase inhibitor that specifically inhibits protein phosphatase 2A (PP2A) during mitosis.</text>
</comment>
<feature type="region of interest" description="Disordered" evidence="5">
    <location>
        <begin position="156"/>
        <end position="181"/>
    </location>
</feature>
<accession>A0A0M3HNQ0</accession>
<organism evidence="6 7">
    <name type="scientific">Ascaris lumbricoides</name>
    <name type="common">Giant roundworm</name>
    <dbReference type="NCBI Taxonomy" id="6252"/>
    <lineage>
        <taxon>Eukaryota</taxon>
        <taxon>Metazoa</taxon>
        <taxon>Ecdysozoa</taxon>
        <taxon>Nematoda</taxon>
        <taxon>Chromadorea</taxon>
        <taxon>Rhabditida</taxon>
        <taxon>Spirurina</taxon>
        <taxon>Ascaridomorpha</taxon>
        <taxon>Ascaridoidea</taxon>
        <taxon>Ascarididae</taxon>
        <taxon>Ascaris</taxon>
    </lineage>
</organism>
<comment type="subcellular location">
    <subcellularLocation>
        <location evidence="4">Cytoplasm</location>
    </subcellularLocation>
</comment>
<keyword evidence="4" id="KW-0963">Cytoplasm</keyword>
<feature type="compositionally biased region" description="Basic and acidic residues" evidence="5">
    <location>
        <begin position="172"/>
        <end position="181"/>
    </location>
</feature>